<dbReference type="Pfam" id="PF05621">
    <property type="entry name" value="TniB"/>
    <property type="match status" value="1"/>
</dbReference>
<dbReference type="InterPro" id="IPR052026">
    <property type="entry name" value="ExeA_AAA_ATPase_DNA-bind"/>
</dbReference>
<dbReference type="EMBL" id="VZPB01000016">
    <property type="protein sequence ID" value="KAB0583213.1"/>
    <property type="molecule type" value="Genomic_DNA"/>
</dbReference>
<dbReference type="InterPro" id="IPR003593">
    <property type="entry name" value="AAA+_ATPase"/>
</dbReference>
<dbReference type="AlphaFoldDB" id="A0A643FD23"/>
<dbReference type="RefSeq" id="WP_151123738.1">
    <property type="nucleotide sequence ID" value="NZ_CP088081.1"/>
</dbReference>
<evidence type="ECO:0000313" key="2">
    <source>
        <dbReference type="EMBL" id="KAB0583213.1"/>
    </source>
</evidence>
<dbReference type="PANTHER" id="PTHR35894:SF5">
    <property type="entry name" value="MU-LIKE PROPHAGE FLUMU DNA TRANSPOSITION PROTEIN B"/>
    <property type="match status" value="1"/>
</dbReference>
<evidence type="ECO:0000259" key="1">
    <source>
        <dbReference type="SMART" id="SM00382"/>
    </source>
</evidence>
<dbReference type="InterPro" id="IPR027417">
    <property type="entry name" value="P-loop_NTPase"/>
</dbReference>
<dbReference type="OrthoDB" id="14765at2"/>
<keyword evidence="3" id="KW-1185">Reference proteome</keyword>
<reference evidence="2 3" key="1">
    <citation type="submission" date="2019-09" db="EMBL/GenBank/DDBJ databases">
        <title>Draft genome sequences of 48 bacterial type strains from the CCUG.</title>
        <authorList>
            <person name="Tunovic T."/>
            <person name="Pineiro-Iglesias B."/>
            <person name="Unosson C."/>
            <person name="Inganas E."/>
            <person name="Ohlen M."/>
            <person name="Cardew S."/>
            <person name="Jensie-Markopoulos S."/>
            <person name="Salva-Serra F."/>
            <person name="Jaen-Luchoro D."/>
            <person name="Karlsson R."/>
            <person name="Svensson-Stadler L."/>
            <person name="Chun J."/>
            <person name="Moore E."/>
        </authorList>
    </citation>
    <scope>NUCLEOTIDE SEQUENCE [LARGE SCALE GENOMIC DNA]</scope>
    <source>
        <strain evidence="2 3">CCUG 30977</strain>
    </source>
</reference>
<dbReference type="InterPro" id="IPR008868">
    <property type="entry name" value="TniB"/>
</dbReference>
<dbReference type="PANTHER" id="PTHR35894">
    <property type="entry name" value="GENERAL SECRETION PATHWAY PROTEIN A-RELATED"/>
    <property type="match status" value="1"/>
</dbReference>
<sequence length="301" mass="33463">MSKAAPDLAHLSAATREQLLLSDAERIHIIAAGAWLPLRHAKTALTKFEELLTHPKVTRMPCYLLVGPSYSGKTSILERFLDLHPPDLSPDQETTQCPVVMVDAPPQPDLSEFYAGILDALMAPYKPTSPKHEKLSQVKRLFRELGVKILIIDEIHHLIAGSLNRQREFRNALKSLSNMTKVSIVASGIEEAYNAFAADSQMSSRFVPIEMPRWSANGDLGEVLMTLERRMPLRKPSGLHMPGLMMAILARSEGTLGDICDLIKAAAIEAIRNGTEQISEQGLSRLDWVPPSKRKMYRRAP</sequence>
<dbReference type="Proteomes" id="UP000430120">
    <property type="component" value="Unassembled WGS sequence"/>
</dbReference>
<dbReference type="Gene3D" id="3.40.50.300">
    <property type="entry name" value="P-loop containing nucleotide triphosphate hydrolases"/>
    <property type="match status" value="1"/>
</dbReference>
<comment type="caution">
    <text evidence="2">The sequence shown here is derived from an EMBL/GenBank/DDBJ whole genome shotgun (WGS) entry which is preliminary data.</text>
</comment>
<gene>
    <name evidence="2" type="ORF">F7Q92_08570</name>
</gene>
<name>A0A643FD23_IDEDE</name>
<evidence type="ECO:0000313" key="3">
    <source>
        <dbReference type="Proteomes" id="UP000430120"/>
    </source>
</evidence>
<organism evidence="2 3">
    <name type="scientific">Ideonella dechloratans</name>
    <dbReference type="NCBI Taxonomy" id="36863"/>
    <lineage>
        <taxon>Bacteria</taxon>
        <taxon>Pseudomonadati</taxon>
        <taxon>Pseudomonadota</taxon>
        <taxon>Betaproteobacteria</taxon>
        <taxon>Burkholderiales</taxon>
        <taxon>Sphaerotilaceae</taxon>
        <taxon>Ideonella</taxon>
    </lineage>
</organism>
<protein>
    <submittedName>
        <fullName evidence="2">AAA family ATPase</fullName>
    </submittedName>
</protein>
<dbReference type="SUPFAM" id="SSF52540">
    <property type="entry name" value="P-loop containing nucleoside triphosphate hydrolases"/>
    <property type="match status" value="1"/>
</dbReference>
<accession>A0A643FD23</accession>
<feature type="domain" description="AAA+ ATPase" evidence="1">
    <location>
        <begin position="59"/>
        <end position="275"/>
    </location>
</feature>
<dbReference type="SMART" id="SM00382">
    <property type="entry name" value="AAA"/>
    <property type="match status" value="1"/>
</dbReference>
<proteinExistence type="predicted"/>